<dbReference type="Pfam" id="PF05055">
    <property type="entry name" value="DUF677"/>
    <property type="match status" value="1"/>
</dbReference>
<keyword evidence="3 6" id="KW-0812">Transmembrane</keyword>
<keyword evidence="5 6" id="KW-0472">Membrane</keyword>
<comment type="subcellular location">
    <subcellularLocation>
        <location evidence="1">Membrane</location>
    </subcellularLocation>
</comment>
<proteinExistence type="inferred from homology"/>
<keyword evidence="8" id="KW-1185">Reference proteome</keyword>
<dbReference type="AlphaFoldDB" id="A0ABD1GFI2"/>
<sequence length="358" mass="40360">MLSLRKILMKKLKSSFEKQGGNGKDNTSGLRVKTAINEEYMEAFRTKSYTEFCDKIQSQLESRTVLDDGVASLSSSSSSPPPEHLHLLEYLVEPRRETLVSISKHRDLLSDYFETSLEASRFCESILQKIHQARVDYHAIRSSIEPEPDDNIHARLLKTLASFALHGDPFASMTPQKFNNLHDSNQHFLHQLTSKRAKTKKRKKLTKFIKRALAITGCGALALALLLLVAHGAAGVVAAPVLVATSLVLFGRRGREEAKGKQQGGVEAQLDAAAKGVYILINDFDMMSRLVQRLRDEMEHRKFAAGVCVRKGKKEALKEVVRDELGFLEQLEELEKQIYLCFLDINRSRKLLIQELDK</sequence>
<comment type="similarity">
    <text evidence="2">Belongs to the UPF0496 family.</text>
</comment>
<dbReference type="PANTHER" id="PTHR31113">
    <property type="entry name" value="UPF0496 PROTEIN 3-RELATED"/>
    <property type="match status" value="1"/>
</dbReference>
<keyword evidence="4 6" id="KW-1133">Transmembrane helix</keyword>
<evidence type="ECO:0000313" key="8">
    <source>
        <dbReference type="Proteomes" id="UP001567538"/>
    </source>
</evidence>
<feature type="transmembrane region" description="Helical" evidence="6">
    <location>
        <begin position="208"/>
        <end position="227"/>
    </location>
</feature>
<gene>
    <name evidence="7" type="ORF">AAHA92_19913</name>
</gene>
<comment type="caution">
    <text evidence="7">The sequence shown here is derived from an EMBL/GenBank/DDBJ whole genome shotgun (WGS) entry which is preliminary data.</text>
</comment>
<name>A0ABD1GFI2_SALDI</name>
<evidence type="ECO:0000256" key="6">
    <source>
        <dbReference type="SAM" id="Phobius"/>
    </source>
</evidence>
<dbReference type="PANTHER" id="PTHR31113:SF20">
    <property type="entry name" value="UPF0496 PROTEIN 2-RELATED"/>
    <property type="match status" value="1"/>
</dbReference>
<protein>
    <submittedName>
        <fullName evidence="7">UPF0496 protein-like protein</fullName>
    </submittedName>
</protein>
<evidence type="ECO:0000256" key="1">
    <source>
        <dbReference type="ARBA" id="ARBA00004370"/>
    </source>
</evidence>
<reference evidence="7 8" key="1">
    <citation type="submission" date="2024-06" db="EMBL/GenBank/DDBJ databases">
        <title>A chromosome level genome sequence of Diviner's sage (Salvia divinorum).</title>
        <authorList>
            <person name="Ford S.A."/>
            <person name="Ro D.-K."/>
            <person name="Ness R.W."/>
            <person name="Phillips M.A."/>
        </authorList>
    </citation>
    <scope>NUCLEOTIDE SEQUENCE [LARGE SCALE GENOMIC DNA]</scope>
    <source>
        <strain evidence="7">SAF-2024a</strain>
        <tissue evidence="7">Leaf</tissue>
    </source>
</reference>
<accession>A0ABD1GFI2</accession>
<dbReference type="Proteomes" id="UP001567538">
    <property type="component" value="Unassembled WGS sequence"/>
</dbReference>
<dbReference type="EMBL" id="JBEAFC010000008">
    <property type="protein sequence ID" value="KAL1542878.1"/>
    <property type="molecule type" value="Genomic_DNA"/>
</dbReference>
<evidence type="ECO:0000256" key="2">
    <source>
        <dbReference type="ARBA" id="ARBA00009074"/>
    </source>
</evidence>
<feature type="transmembrane region" description="Helical" evidence="6">
    <location>
        <begin position="233"/>
        <end position="251"/>
    </location>
</feature>
<organism evidence="7 8">
    <name type="scientific">Salvia divinorum</name>
    <name type="common">Maria pastora</name>
    <name type="synonym">Diviner's sage</name>
    <dbReference type="NCBI Taxonomy" id="28513"/>
    <lineage>
        <taxon>Eukaryota</taxon>
        <taxon>Viridiplantae</taxon>
        <taxon>Streptophyta</taxon>
        <taxon>Embryophyta</taxon>
        <taxon>Tracheophyta</taxon>
        <taxon>Spermatophyta</taxon>
        <taxon>Magnoliopsida</taxon>
        <taxon>eudicotyledons</taxon>
        <taxon>Gunneridae</taxon>
        <taxon>Pentapetalae</taxon>
        <taxon>asterids</taxon>
        <taxon>lamiids</taxon>
        <taxon>Lamiales</taxon>
        <taxon>Lamiaceae</taxon>
        <taxon>Nepetoideae</taxon>
        <taxon>Mentheae</taxon>
        <taxon>Salviinae</taxon>
        <taxon>Salvia</taxon>
        <taxon>Salvia subgen. Calosphace</taxon>
    </lineage>
</organism>
<dbReference type="InterPro" id="IPR007749">
    <property type="entry name" value="DUF677"/>
</dbReference>
<evidence type="ECO:0000256" key="5">
    <source>
        <dbReference type="ARBA" id="ARBA00023136"/>
    </source>
</evidence>
<evidence type="ECO:0000256" key="4">
    <source>
        <dbReference type="ARBA" id="ARBA00022989"/>
    </source>
</evidence>
<evidence type="ECO:0000256" key="3">
    <source>
        <dbReference type="ARBA" id="ARBA00022692"/>
    </source>
</evidence>
<evidence type="ECO:0000313" key="7">
    <source>
        <dbReference type="EMBL" id="KAL1542878.1"/>
    </source>
</evidence>
<dbReference type="GO" id="GO:0016020">
    <property type="term" value="C:membrane"/>
    <property type="evidence" value="ECO:0007669"/>
    <property type="project" value="UniProtKB-SubCell"/>
</dbReference>